<sequence length="343" mass="36904">MKKYLMVFLLIFFAISLVACGTSGQSNSTKEASADASKSSEAASSDFPKKPIKLVIPYGPGGATDVIFRLVAKEAEKHLGQPVVPVNMEGAGATLGARHVKDAKPDGYTILGSHDTIATSYLSGSSDFSFDAFEPISLLTKTINIPSVNAESGIETAAEFVEYVKANPGKAKISMIPGSTSHFFMAQFLAETGIPEENINFVGYPGTGDEVAALYANEVDFSMLNIPSGKGFYDDGSLTPVGIAHNERLELLPDTTTLNEQGIEIENATNRGLFAPKGTPDEHIAVIEEAFKKALESEEVQNKVNNELGSITSFLPRDEYKKFLEEREATLTEIAEGIDFENK</sequence>
<comment type="similarity">
    <text evidence="1">Belongs to the UPF0065 (bug) family.</text>
</comment>
<reference evidence="4" key="1">
    <citation type="journal article" date="2019" name="Int. J. Syst. Evol. Microbiol.">
        <title>The Global Catalogue of Microorganisms (GCM) 10K type strain sequencing project: providing services to taxonomists for standard genome sequencing and annotation.</title>
        <authorList>
            <consortium name="The Broad Institute Genomics Platform"/>
            <consortium name="The Broad Institute Genome Sequencing Center for Infectious Disease"/>
            <person name="Wu L."/>
            <person name="Ma J."/>
        </authorList>
    </citation>
    <scope>NUCLEOTIDE SEQUENCE [LARGE SCALE GENOMIC DNA]</scope>
    <source>
        <strain evidence="4">CCM 7282</strain>
    </source>
</reference>
<dbReference type="Proteomes" id="UP000619534">
    <property type="component" value="Unassembled WGS sequence"/>
</dbReference>
<comment type="caution">
    <text evidence="3">The sequence shown here is derived from an EMBL/GenBank/DDBJ whole genome shotgun (WGS) entry which is preliminary data.</text>
</comment>
<dbReference type="PANTHER" id="PTHR42928:SF5">
    <property type="entry name" value="BLR1237 PROTEIN"/>
    <property type="match status" value="1"/>
</dbReference>
<gene>
    <name evidence="3" type="ORF">GCM10007216_03560</name>
</gene>
<dbReference type="Pfam" id="PF03401">
    <property type="entry name" value="TctC"/>
    <property type="match status" value="1"/>
</dbReference>
<dbReference type="Gene3D" id="3.40.190.10">
    <property type="entry name" value="Periplasmic binding protein-like II"/>
    <property type="match status" value="1"/>
</dbReference>
<dbReference type="EMBL" id="BMCJ01000001">
    <property type="protein sequence ID" value="GGC76295.1"/>
    <property type="molecule type" value="Genomic_DNA"/>
</dbReference>
<name>A0ABQ1NJ38_9BACI</name>
<dbReference type="SUPFAM" id="SSF53850">
    <property type="entry name" value="Periplasmic binding protein-like II"/>
    <property type="match status" value="1"/>
</dbReference>
<keyword evidence="2" id="KW-0732">Signal</keyword>
<organism evidence="3 4">
    <name type="scientific">Thalassobacillus devorans</name>
    <dbReference type="NCBI Taxonomy" id="279813"/>
    <lineage>
        <taxon>Bacteria</taxon>
        <taxon>Bacillati</taxon>
        <taxon>Bacillota</taxon>
        <taxon>Bacilli</taxon>
        <taxon>Bacillales</taxon>
        <taxon>Bacillaceae</taxon>
        <taxon>Thalassobacillus</taxon>
    </lineage>
</organism>
<evidence type="ECO:0000313" key="3">
    <source>
        <dbReference type="EMBL" id="GGC76295.1"/>
    </source>
</evidence>
<keyword evidence="4" id="KW-1185">Reference proteome</keyword>
<protein>
    <submittedName>
        <fullName evidence="3">MFS transporter</fullName>
    </submittedName>
</protein>
<dbReference type="CDD" id="cd07012">
    <property type="entry name" value="PBP2_Bug_TTT"/>
    <property type="match status" value="1"/>
</dbReference>
<dbReference type="PROSITE" id="PS51257">
    <property type="entry name" value="PROKAR_LIPOPROTEIN"/>
    <property type="match status" value="1"/>
</dbReference>
<evidence type="ECO:0000256" key="2">
    <source>
        <dbReference type="SAM" id="SignalP"/>
    </source>
</evidence>
<accession>A0ABQ1NJ38</accession>
<evidence type="ECO:0000313" key="4">
    <source>
        <dbReference type="Proteomes" id="UP000619534"/>
    </source>
</evidence>
<dbReference type="Gene3D" id="3.40.190.150">
    <property type="entry name" value="Bordetella uptake gene, domain 1"/>
    <property type="match status" value="1"/>
</dbReference>
<dbReference type="PANTHER" id="PTHR42928">
    <property type="entry name" value="TRICARBOXYLATE-BINDING PROTEIN"/>
    <property type="match status" value="1"/>
</dbReference>
<dbReference type="PIRSF" id="PIRSF017082">
    <property type="entry name" value="YflP"/>
    <property type="match status" value="1"/>
</dbReference>
<feature type="chain" id="PRO_5045789893" evidence="2">
    <location>
        <begin position="20"/>
        <end position="343"/>
    </location>
</feature>
<evidence type="ECO:0000256" key="1">
    <source>
        <dbReference type="ARBA" id="ARBA00006987"/>
    </source>
</evidence>
<dbReference type="InterPro" id="IPR005064">
    <property type="entry name" value="BUG"/>
</dbReference>
<proteinExistence type="inferred from homology"/>
<dbReference type="InterPro" id="IPR042100">
    <property type="entry name" value="Bug_dom1"/>
</dbReference>
<dbReference type="RefSeq" id="WP_208416239.1">
    <property type="nucleotide sequence ID" value="NZ_BMCJ01000001.1"/>
</dbReference>
<feature type="signal peptide" evidence="2">
    <location>
        <begin position="1"/>
        <end position="19"/>
    </location>
</feature>